<dbReference type="Proteomes" id="UP000078240">
    <property type="component" value="Unassembled WGS sequence"/>
</dbReference>
<evidence type="ECO:0000256" key="2">
    <source>
        <dbReference type="ARBA" id="ARBA00022801"/>
    </source>
</evidence>
<dbReference type="InterPro" id="IPR036928">
    <property type="entry name" value="AS_sf"/>
</dbReference>
<evidence type="ECO:0000256" key="1">
    <source>
        <dbReference type="ARBA" id="ARBA00009199"/>
    </source>
</evidence>
<dbReference type="PANTHER" id="PTHR46072">
    <property type="entry name" value="AMIDASE-RELATED-RELATED"/>
    <property type="match status" value="1"/>
</dbReference>
<dbReference type="GO" id="GO:0016740">
    <property type="term" value="F:transferase activity"/>
    <property type="evidence" value="ECO:0007669"/>
    <property type="project" value="UniProtKB-KW"/>
</dbReference>
<keyword evidence="2" id="KW-0378">Hydrolase</keyword>
<reference evidence="4 5" key="1">
    <citation type="submission" date="2016-01" db="EMBL/GenBank/DDBJ databases">
        <title>Biosynthesis of antibiotic leucinostatins and their inhibition on Phytophthora in bio-control Purpureocillium lilacinum.</title>
        <authorList>
            <person name="Wang G."/>
            <person name="Liu Z."/>
            <person name="Lin R."/>
            <person name="Li E."/>
            <person name="Mao Z."/>
            <person name="Ling J."/>
            <person name="Yin W."/>
            <person name="Xie B."/>
        </authorList>
    </citation>
    <scope>NUCLEOTIDE SEQUENCE [LARGE SCALE GENOMIC DNA]</scope>
    <source>
        <strain evidence="4">PLBJ-1</strain>
    </source>
</reference>
<dbReference type="EMBL" id="LSBH01000018">
    <property type="protein sequence ID" value="OAQ63862.1"/>
    <property type="molecule type" value="Genomic_DNA"/>
</dbReference>
<name>A0A179FED3_PURLI</name>
<dbReference type="SUPFAM" id="SSF75304">
    <property type="entry name" value="Amidase signature (AS) enzymes"/>
    <property type="match status" value="2"/>
</dbReference>
<comment type="similarity">
    <text evidence="1">Belongs to the amidase family.</text>
</comment>
<dbReference type="AlphaFoldDB" id="A0A179FED3"/>
<feature type="domain" description="Amidase" evidence="3">
    <location>
        <begin position="83"/>
        <end position="181"/>
    </location>
</feature>
<protein>
    <submittedName>
        <fullName evidence="4">Glutamyl-tRNA(Gln) amidotransferase subunit A</fullName>
    </submittedName>
</protein>
<evidence type="ECO:0000313" key="5">
    <source>
        <dbReference type="Proteomes" id="UP000078240"/>
    </source>
</evidence>
<sequence>MTEAEVPTWQEQALHICAVRDASMATIKAELPDMSGDKHISRVIGVPRLRLTERDVHITESAVEDLVRQLAAGEVKAKEAALAFLRRAVITNCIYELLPDRALGRAQELDDYLANNGKPIGPLHGLPISVKEHISVSGCENTAGFVGWAGRRKDEDASIVKILLDAGAVLYARTTEPQGLVSNAPFTNLYWDANVTGHGIDRWQSRRKATSLVLLRTLIIALSHVGARLVERQRCCTARDMAQNQRPNKILGGSIRLPAAHCGLYGFKPSSGRLPLMGLEAYCIGSDTIAPSIGPLSPSLGGIKLFMDTVLMSEPWHNDPSLLPVPWASQAAHIHQQEKLPLVVGVMWTDGIVHPAPPIKRALLEVVDKLKSTPDVQVIDWQPFKQNEALEILVSLSLLQKRLYSPDGGRAFMENLALSGEPTLPLPAWTVRDQPGIEALDIKGLWYWTRKRDQFRYSYLKGTARLARRLALD</sequence>
<dbReference type="GO" id="GO:0016787">
    <property type="term" value="F:hydrolase activity"/>
    <property type="evidence" value="ECO:0007669"/>
    <property type="project" value="UniProtKB-KW"/>
</dbReference>
<feature type="domain" description="Amidase" evidence="3">
    <location>
        <begin position="252"/>
        <end position="398"/>
    </location>
</feature>
<comment type="caution">
    <text evidence="4">The sequence shown here is derived from an EMBL/GenBank/DDBJ whole genome shotgun (WGS) entry which is preliminary data.</text>
</comment>
<proteinExistence type="inferred from homology"/>
<keyword evidence="4" id="KW-0808">Transferase</keyword>
<evidence type="ECO:0000313" key="4">
    <source>
        <dbReference type="EMBL" id="OAQ63862.1"/>
    </source>
</evidence>
<gene>
    <name evidence="4" type="ORF">VFPBJ_11301</name>
</gene>
<dbReference type="PANTHER" id="PTHR46072:SF4">
    <property type="entry name" value="AMIDASE C550.07-RELATED"/>
    <property type="match status" value="1"/>
</dbReference>
<accession>A0A179FED3</accession>
<evidence type="ECO:0000259" key="3">
    <source>
        <dbReference type="Pfam" id="PF01425"/>
    </source>
</evidence>
<organism evidence="4 5">
    <name type="scientific">Purpureocillium lilacinum</name>
    <name type="common">Paecilomyces lilacinus</name>
    <dbReference type="NCBI Taxonomy" id="33203"/>
    <lineage>
        <taxon>Eukaryota</taxon>
        <taxon>Fungi</taxon>
        <taxon>Dikarya</taxon>
        <taxon>Ascomycota</taxon>
        <taxon>Pezizomycotina</taxon>
        <taxon>Sordariomycetes</taxon>
        <taxon>Hypocreomycetidae</taxon>
        <taxon>Hypocreales</taxon>
        <taxon>Ophiocordycipitaceae</taxon>
        <taxon>Purpureocillium</taxon>
    </lineage>
</organism>
<dbReference type="InterPro" id="IPR023631">
    <property type="entry name" value="Amidase_dom"/>
</dbReference>
<dbReference type="Gene3D" id="3.90.1300.10">
    <property type="entry name" value="Amidase signature (AS) domain"/>
    <property type="match status" value="2"/>
</dbReference>
<dbReference type="Pfam" id="PF01425">
    <property type="entry name" value="Amidase"/>
    <property type="match status" value="2"/>
</dbReference>